<reference evidence="1 2" key="1">
    <citation type="submission" date="2024-02" db="EMBL/GenBank/DDBJ databases">
        <title>Haloferula sargassicola NBRC 104335.</title>
        <authorList>
            <person name="Ichikawa N."/>
            <person name="Katano-Makiyama Y."/>
            <person name="Hidaka K."/>
        </authorList>
    </citation>
    <scope>NUCLEOTIDE SEQUENCE [LARGE SCALE GENOMIC DNA]</scope>
    <source>
        <strain evidence="1 2">NBRC 104335</strain>
    </source>
</reference>
<keyword evidence="2" id="KW-1185">Reference proteome</keyword>
<evidence type="ECO:0000313" key="1">
    <source>
        <dbReference type="EMBL" id="GAA5484576.1"/>
    </source>
</evidence>
<gene>
    <name evidence="1" type="ORF">Hsar01_03820</name>
</gene>
<dbReference type="Proteomes" id="UP001476282">
    <property type="component" value="Unassembled WGS sequence"/>
</dbReference>
<sequence length="105" mass="11492">MSSDCETTSRSPFSSVCLVDLNQPASAIVKTIDEAFAEQQAALDRAVEASLALRQFCSLHATEEWTPEIGGALKPLLKELTTAAESLGYKSRVAFLYNERRLGLR</sequence>
<accession>A0ABP9UW03</accession>
<evidence type="ECO:0000313" key="2">
    <source>
        <dbReference type="Proteomes" id="UP001476282"/>
    </source>
</evidence>
<dbReference type="EMBL" id="BAABRI010000029">
    <property type="protein sequence ID" value="GAA5484576.1"/>
    <property type="molecule type" value="Genomic_DNA"/>
</dbReference>
<proteinExistence type="predicted"/>
<comment type="caution">
    <text evidence="1">The sequence shown here is derived from an EMBL/GenBank/DDBJ whole genome shotgun (WGS) entry which is preliminary data.</text>
</comment>
<name>A0ABP9UW03_9BACT</name>
<organism evidence="1 2">
    <name type="scientific">Haloferula sargassicola</name>
    <dbReference type="NCBI Taxonomy" id="490096"/>
    <lineage>
        <taxon>Bacteria</taxon>
        <taxon>Pseudomonadati</taxon>
        <taxon>Verrucomicrobiota</taxon>
        <taxon>Verrucomicrobiia</taxon>
        <taxon>Verrucomicrobiales</taxon>
        <taxon>Verrucomicrobiaceae</taxon>
        <taxon>Haloferula</taxon>
    </lineage>
</organism>
<protein>
    <submittedName>
        <fullName evidence="1">Uncharacterized protein</fullName>
    </submittedName>
</protein>